<evidence type="ECO:0000256" key="1">
    <source>
        <dbReference type="SAM" id="MobiDB-lite"/>
    </source>
</evidence>
<feature type="transmembrane region" description="Helical" evidence="2">
    <location>
        <begin position="202"/>
        <end position="223"/>
    </location>
</feature>
<feature type="domain" description="Predicted membrane protein YciQ-like C-terminal" evidence="3">
    <location>
        <begin position="29"/>
        <end position="286"/>
    </location>
</feature>
<dbReference type="AlphaFoldDB" id="A0A077MEM9"/>
<evidence type="ECO:0000256" key="2">
    <source>
        <dbReference type="SAM" id="Phobius"/>
    </source>
</evidence>
<dbReference type="STRING" id="1193518.BN13_40025"/>
<feature type="region of interest" description="Disordered" evidence="1">
    <location>
        <begin position="71"/>
        <end position="107"/>
    </location>
</feature>
<sequence>MPALGQQATTERVSWRDAEWSGPVAVRFTPPDGVTPGLMGTVIDGSADAVDVSATLVVLAVRGYVHLHAEPVTADTPKPPPPPPGMPRRASAAQRTSSSGHDWRMTRLAPPAGGTLLPFERELLNKIFTRSREVTVAELKARGFDLTMREAQIGLYREVVDRGYYTQHPRDRNRRLGCLGIPLLLLAVGAGIAGITAGTTDFTGKLTAALGVGLGLSALLLLWGGRGRTPRTAVGSAVRIQALGFREYLTKAEANQIRFEEATDLFSRYLPYAMVFGVADRWARVFADVARSAQLRGLGEAYFDLTWIDGFDALGNVLGAGFDALQLGDAIGGLGDIDFGLIDADIGDGLSAVTDGAGDFLSSARICSTSATVVAATGATSASEFCQDLPRESSGPESRRSGGGRVGVAGAEGADHAAYGQGEERDADKGAVAPDHGDRDGYE</sequence>
<dbReference type="InterPro" id="IPR048389">
    <property type="entry name" value="YciQ-like_C"/>
</dbReference>
<feature type="transmembrane region" description="Helical" evidence="2">
    <location>
        <begin position="176"/>
        <end position="196"/>
    </location>
</feature>
<keyword evidence="5" id="KW-1185">Reference proteome</keyword>
<feature type="compositionally biased region" description="Low complexity" evidence="1">
    <location>
        <begin position="87"/>
        <end position="99"/>
    </location>
</feature>
<dbReference type="EMBL" id="CAJC01000150">
    <property type="protein sequence ID" value="CCI53473.1"/>
    <property type="molecule type" value="Genomic_DNA"/>
</dbReference>
<evidence type="ECO:0000259" key="3">
    <source>
        <dbReference type="Pfam" id="PF20990"/>
    </source>
</evidence>
<comment type="caution">
    <text evidence="4">The sequence shown here is derived from an EMBL/GenBank/DDBJ whole genome shotgun (WGS) entry which is preliminary data.</text>
</comment>
<organism evidence="4 5">
    <name type="scientific">Nostocoides jenkinsii Ben 74</name>
    <dbReference type="NCBI Taxonomy" id="1193518"/>
    <lineage>
        <taxon>Bacteria</taxon>
        <taxon>Bacillati</taxon>
        <taxon>Actinomycetota</taxon>
        <taxon>Actinomycetes</taxon>
        <taxon>Micrococcales</taxon>
        <taxon>Intrasporangiaceae</taxon>
        <taxon>Nostocoides</taxon>
    </lineage>
</organism>
<dbReference type="OrthoDB" id="143710at2"/>
<keyword evidence="2" id="KW-0472">Membrane</keyword>
<gene>
    <name evidence="4" type="ORF">BN13_40025</name>
</gene>
<feature type="region of interest" description="Disordered" evidence="1">
    <location>
        <begin position="387"/>
        <end position="443"/>
    </location>
</feature>
<evidence type="ECO:0000313" key="4">
    <source>
        <dbReference type="EMBL" id="CCI53473.1"/>
    </source>
</evidence>
<reference evidence="4 5" key="1">
    <citation type="journal article" date="2013" name="ISME J.">
        <title>A metabolic model for members of the genus Tetrasphaera involved in enhanced biological phosphorus removal.</title>
        <authorList>
            <person name="Kristiansen R."/>
            <person name="Nguyen H.T.T."/>
            <person name="Saunders A.M."/>
            <person name="Nielsen J.L."/>
            <person name="Wimmer R."/>
            <person name="Le V.Q."/>
            <person name="McIlroy S.J."/>
            <person name="Petrovski S."/>
            <person name="Seviour R.J."/>
            <person name="Calteau A."/>
            <person name="Nielsen K.L."/>
            <person name="Nielsen P.H."/>
        </authorList>
    </citation>
    <scope>NUCLEOTIDE SEQUENCE [LARGE SCALE GENOMIC DNA]</scope>
    <source>
        <strain evidence="4 5">Ben 74</strain>
    </source>
</reference>
<feature type="compositionally biased region" description="Pro residues" evidence="1">
    <location>
        <begin position="77"/>
        <end position="86"/>
    </location>
</feature>
<protein>
    <recommendedName>
        <fullName evidence="3">Predicted membrane protein YciQ-like C-terminal domain-containing protein</fullName>
    </recommendedName>
</protein>
<evidence type="ECO:0000313" key="5">
    <source>
        <dbReference type="Proteomes" id="UP000035720"/>
    </source>
</evidence>
<name>A0A077MEM9_9MICO</name>
<dbReference type="Pfam" id="PF20990">
    <property type="entry name" value="DUF2207_C"/>
    <property type="match status" value="1"/>
</dbReference>
<proteinExistence type="predicted"/>
<accession>A0A077MEM9</accession>
<feature type="compositionally biased region" description="Basic and acidic residues" evidence="1">
    <location>
        <begin position="422"/>
        <end position="443"/>
    </location>
</feature>
<keyword evidence="2" id="KW-0812">Transmembrane</keyword>
<dbReference type="RefSeq" id="WP_048543811.1">
    <property type="nucleotide sequence ID" value="NZ_HF571038.1"/>
</dbReference>
<dbReference type="Proteomes" id="UP000035720">
    <property type="component" value="Unassembled WGS sequence"/>
</dbReference>
<keyword evidence="2" id="KW-1133">Transmembrane helix</keyword>